<keyword evidence="3" id="KW-1185">Reference proteome</keyword>
<sequence>MATSKKNSEATAGTKHASPTDPEYEPITKRTRQASKKSTDQEQKSATATSSSTVSSNEDDQQSQDKPKLEDKDGHGQVDSDSNTKDSNDGGDSDNKSKSTNGDASDSKDTNVKSKDDSTDKDGNEDESVVVEKGHAFFFYRPKVDTKDISGTQDVQKFYLLLSPDDAAGRPAPEDKLEQGDEARKPSHEGKPCHRLLVIPQKTFPSPGKGPKSRVWAFVDEASSDLDDLEKRLERYSYSTKTRGDRTQEPARLIGEARFNIVVHHGTSHFLYELEVPEKPLEVQEAFGLQKEGHFIIQVKNPEIKSPATERGQARYASLGQGAATLPKHLQEKFRGVRKDNVRYTALDTTEFLDVQHVELVLIAVNKDAKEEFAEVVKGLEEEVETELENEIDSDKPEDHAYKELETDEKTIHAAIDTFK</sequence>
<evidence type="ECO:0000256" key="1">
    <source>
        <dbReference type="SAM" id="MobiDB-lite"/>
    </source>
</evidence>
<evidence type="ECO:0000313" key="2">
    <source>
        <dbReference type="EMBL" id="ORZ09966.1"/>
    </source>
</evidence>
<protein>
    <submittedName>
        <fullName evidence="2">Uncharacterized protein</fullName>
    </submittedName>
</protein>
<reference evidence="2 3" key="1">
    <citation type="submission" date="2016-07" db="EMBL/GenBank/DDBJ databases">
        <title>Pervasive Adenine N6-methylation of Active Genes in Fungi.</title>
        <authorList>
            <consortium name="DOE Joint Genome Institute"/>
            <person name="Mondo S.J."/>
            <person name="Dannebaum R.O."/>
            <person name="Kuo R.C."/>
            <person name="Labutti K."/>
            <person name="Haridas S."/>
            <person name="Kuo A."/>
            <person name="Salamov A."/>
            <person name="Ahrendt S.R."/>
            <person name="Lipzen A."/>
            <person name="Sullivan W."/>
            <person name="Andreopoulos W.B."/>
            <person name="Clum A."/>
            <person name="Lindquist E."/>
            <person name="Daum C."/>
            <person name="Ramamoorthy G.K."/>
            <person name="Gryganskyi A."/>
            <person name="Culley D."/>
            <person name="Magnuson J.K."/>
            <person name="James T.Y."/>
            <person name="O'Malley M.A."/>
            <person name="Stajich J.E."/>
            <person name="Spatafora J.W."/>
            <person name="Visel A."/>
            <person name="Grigoriev I.V."/>
        </authorList>
    </citation>
    <scope>NUCLEOTIDE SEQUENCE [LARGE SCALE GENOMIC DNA]</scope>
    <source>
        <strain evidence="2 3">NRRL 3116</strain>
    </source>
</reference>
<dbReference type="OrthoDB" id="1028014at2759"/>
<dbReference type="InParanoid" id="A0A1Y2GG47"/>
<comment type="caution">
    <text evidence="2">The sequence shown here is derived from an EMBL/GenBank/DDBJ whole genome shotgun (WGS) entry which is preliminary data.</text>
</comment>
<dbReference type="PANTHER" id="PTHR34776">
    <property type="entry name" value="F17F16.3 PROTEIN"/>
    <property type="match status" value="1"/>
</dbReference>
<feature type="compositionally biased region" description="Polar residues" evidence="1">
    <location>
        <begin position="1"/>
        <end position="11"/>
    </location>
</feature>
<name>A0A1Y2GG47_9FUNG</name>
<feature type="compositionally biased region" description="Basic and acidic residues" evidence="1">
    <location>
        <begin position="105"/>
        <end position="122"/>
    </location>
</feature>
<dbReference type="GeneID" id="33568543"/>
<gene>
    <name evidence="2" type="ORF">BCR41DRAFT_372569</name>
</gene>
<organism evidence="2 3">
    <name type="scientific">Lobosporangium transversale</name>
    <dbReference type="NCBI Taxonomy" id="64571"/>
    <lineage>
        <taxon>Eukaryota</taxon>
        <taxon>Fungi</taxon>
        <taxon>Fungi incertae sedis</taxon>
        <taxon>Mucoromycota</taxon>
        <taxon>Mortierellomycotina</taxon>
        <taxon>Mortierellomycetes</taxon>
        <taxon>Mortierellales</taxon>
        <taxon>Mortierellaceae</taxon>
        <taxon>Lobosporangium</taxon>
    </lineage>
</organism>
<feature type="region of interest" description="Disordered" evidence="1">
    <location>
        <begin position="164"/>
        <end position="192"/>
    </location>
</feature>
<dbReference type="RefSeq" id="XP_021879056.1">
    <property type="nucleotide sequence ID" value="XM_022026700.1"/>
</dbReference>
<feature type="compositionally biased region" description="Basic and acidic residues" evidence="1">
    <location>
        <begin position="63"/>
        <end position="97"/>
    </location>
</feature>
<dbReference type="EMBL" id="MCFF01000032">
    <property type="protein sequence ID" value="ORZ09966.1"/>
    <property type="molecule type" value="Genomic_DNA"/>
</dbReference>
<accession>A0A1Y2GG47</accession>
<feature type="compositionally biased region" description="Basic and acidic residues" evidence="1">
    <location>
        <begin position="172"/>
        <end position="192"/>
    </location>
</feature>
<proteinExistence type="predicted"/>
<feature type="compositionally biased region" description="Low complexity" evidence="1">
    <location>
        <begin position="45"/>
        <end position="56"/>
    </location>
</feature>
<dbReference type="AlphaFoldDB" id="A0A1Y2GG47"/>
<dbReference type="PANTHER" id="PTHR34776:SF1">
    <property type="entry name" value="F17F16.3 PROTEIN"/>
    <property type="match status" value="1"/>
</dbReference>
<feature type="region of interest" description="Disordered" evidence="1">
    <location>
        <begin position="1"/>
        <end position="134"/>
    </location>
</feature>
<dbReference type="Proteomes" id="UP000193648">
    <property type="component" value="Unassembled WGS sequence"/>
</dbReference>
<dbReference type="STRING" id="64571.A0A1Y2GG47"/>
<evidence type="ECO:0000313" key="3">
    <source>
        <dbReference type="Proteomes" id="UP000193648"/>
    </source>
</evidence>